<dbReference type="VEuPathDB" id="CryptoDB:ChTU502y2012_414g0275"/>
<dbReference type="VEuPathDB" id="CryptoDB:CHUDEA3_1620"/>
<dbReference type="AlphaFoldDB" id="A0A0S4TCM7"/>
<evidence type="ECO:0000256" key="3">
    <source>
        <dbReference type="ARBA" id="ARBA00022694"/>
    </source>
</evidence>
<dbReference type="OrthoDB" id="17948at2759"/>
<name>A0A0S4TCM7_CRYHO</name>
<evidence type="ECO:0000313" key="5">
    <source>
        <dbReference type="EMBL" id="PPS92862.1"/>
    </source>
</evidence>
<reference evidence="5 6" key="3">
    <citation type="submission" date="2017-10" db="EMBL/GenBank/DDBJ databases">
        <title>Consistent, comparative and evidence-based genome annotation and re-annotation for the closely-related species, Cryptosporidium parvum, C. hominis and C. tyzzeri.</title>
        <authorList>
            <person name="Baptista R.P."/>
            <person name="Li Y."/>
            <person name="Sateriale A."/>
            <person name="Striepen B."/>
            <person name="Kissinger J.C."/>
        </authorList>
    </citation>
    <scope>NUCLEOTIDE SEQUENCE [LARGE SCALE GENOMIC DNA]</scope>
    <source>
        <strain evidence="5">30976</strain>
    </source>
</reference>
<proteinExistence type="inferred from homology"/>
<dbReference type="VEuPathDB" id="CryptoDB:GY17_00002685"/>
<comment type="subcellular location">
    <subcellularLocation>
        <location evidence="1">Nucleus</location>
    </subcellularLocation>
</comment>
<dbReference type="PANTHER" id="PTHR13031">
    <property type="entry name" value="RIBONUCLEASE P SUBUNIT P30"/>
    <property type="match status" value="1"/>
</dbReference>
<evidence type="ECO:0000256" key="2">
    <source>
        <dbReference type="ARBA" id="ARBA00007331"/>
    </source>
</evidence>
<protein>
    <submittedName>
        <fullName evidence="5">RNase P subunit p30</fullName>
    </submittedName>
</protein>
<keyword evidence="3" id="KW-0819">tRNA processing</keyword>
<organism evidence="4">
    <name type="scientific">Cryptosporidium hominis</name>
    <dbReference type="NCBI Taxonomy" id="237895"/>
    <lineage>
        <taxon>Eukaryota</taxon>
        <taxon>Sar</taxon>
        <taxon>Alveolata</taxon>
        <taxon>Apicomplexa</taxon>
        <taxon>Conoidasida</taxon>
        <taxon>Coccidia</taxon>
        <taxon>Eucoccidiorida</taxon>
        <taxon>Eimeriorina</taxon>
        <taxon>Cryptosporidiidae</taxon>
        <taxon>Cryptosporidium</taxon>
    </lineage>
</organism>
<dbReference type="Proteomes" id="UP000199752">
    <property type="component" value="Chromosome 3"/>
</dbReference>
<dbReference type="VEuPathDB" id="CryptoDB:Chro.30196"/>
<accession>A0A0S4TCM7</accession>
<gene>
    <name evidence="4" type="ORF">CHUDEA3_1620</name>
    <name evidence="5" type="ORF">GY17_00002685</name>
</gene>
<dbReference type="SUPFAM" id="SSF89550">
    <property type="entry name" value="PHP domain-like"/>
    <property type="match status" value="1"/>
</dbReference>
<comment type="similarity">
    <text evidence="2">Belongs to the eukaryotic/archaeal RNase P protein component 3 family.</text>
</comment>
<evidence type="ECO:0000256" key="1">
    <source>
        <dbReference type="ARBA" id="ARBA00004123"/>
    </source>
</evidence>
<dbReference type="EMBL" id="LN877949">
    <property type="protein sequence ID" value="CUV05030.1"/>
    <property type="molecule type" value="Genomic_DNA"/>
</dbReference>
<dbReference type="Pfam" id="PF01876">
    <property type="entry name" value="RNase_P_p30"/>
    <property type="match status" value="1"/>
</dbReference>
<dbReference type="Gene3D" id="3.20.20.140">
    <property type="entry name" value="Metal-dependent hydrolases"/>
    <property type="match status" value="1"/>
</dbReference>
<sequence>MSFELCVNWPRDLNKAKELILKAYSFGYLGIAFNNTLNLVEKCNKLRSSPNKNSVSGNILSILAKEGHVCPIQYIQLEKEELRGLRKRSLIVKSNSGPLVPKNAYLPLSLSCHNFEINKQFGKEDDTSLDFFQLRRLSIVFDNPDCVPYINALSRGPCNESSDSWSKAIFSSVPNQPYDLVSVRPTTQNALNSAISSVECDIISIDISSAPRLPFIIKRPQINLAISRGIFFELDISQCILNKGNSRRNFFSNLNTLTRHVPHKNIIITCNPSFPLDIKTPMDLSNICHVLLSLDFDRKVKVNSFDFINNNAIKALAKGTNRRSFASVILINKKEEHPDQEMDIL</sequence>
<reference evidence="5 6" key="1">
    <citation type="submission" date="2014-11" db="EMBL/GenBank/DDBJ databases">
        <title>Comparative genomic analysis of Cryptosporidium hominis reveals occurrence of genetic recombination in virulent subtypes.</title>
        <authorList>
            <person name="Guo Y."/>
            <person name="Tang K."/>
            <person name="Frace M."/>
            <person name="Li N."/>
            <person name="Roellig D.M."/>
            <person name="Sammons S."/>
            <person name="Knipe K."/>
            <person name="Rowe L."/>
            <person name="Feng Y."/>
            <person name="Xiao L."/>
        </authorList>
    </citation>
    <scope>NUCLEOTIDE SEQUENCE [LARGE SCALE GENOMIC DNA]</scope>
    <source>
        <strain evidence="5">30976</strain>
    </source>
</reference>
<dbReference type="Proteomes" id="UP001429100">
    <property type="component" value="Unassembled WGS sequence"/>
</dbReference>
<reference evidence="4" key="2">
    <citation type="submission" date="2015-08" db="EMBL/GenBank/DDBJ databases">
        <authorList>
            <person name="Babu N.S."/>
            <person name="Beckwith C.J."/>
            <person name="Beseler K.G."/>
            <person name="Brison A."/>
            <person name="Carone J.V."/>
            <person name="Caskin T.P."/>
            <person name="Diamond M."/>
            <person name="Durham M.E."/>
            <person name="Foxe J.M."/>
            <person name="Go M."/>
            <person name="Henderson B.A."/>
            <person name="Jones I.B."/>
            <person name="McGettigan J.A."/>
            <person name="Micheletti S.J."/>
            <person name="Nasrallah M.E."/>
            <person name="Ortiz D."/>
            <person name="Piller C.R."/>
            <person name="Privatt S.R."/>
            <person name="Schneider S.L."/>
            <person name="Sharp S."/>
            <person name="Smith T.C."/>
            <person name="Stanton J.D."/>
            <person name="Ullery H.E."/>
            <person name="Wilson R.J."/>
            <person name="Serrano M.G."/>
            <person name="Buck G."/>
            <person name="Lee V."/>
            <person name="Wang Y."/>
            <person name="Carvalho R."/>
            <person name="Voegtly L."/>
            <person name="Shi R."/>
            <person name="Duckworth R."/>
            <person name="Johnson A."/>
            <person name="Loviza R."/>
            <person name="Walstead R."/>
            <person name="Shah Z."/>
            <person name="Kiflezghi M."/>
            <person name="Wade K."/>
            <person name="Ball S.L."/>
            <person name="Bradley K.W."/>
            <person name="Asai D.J."/>
            <person name="Bowman C.A."/>
            <person name="Russell D.A."/>
            <person name="Pope W.H."/>
            <person name="Jacobs-Sera D."/>
            <person name="Hendrix R.W."/>
            <person name="Hatfull G.F."/>
        </authorList>
    </citation>
    <scope>NUCLEOTIDE SEQUENCE [LARGE SCALE GENOMIC DNA]</scope>
</reference>
<dbReference type="EMBL" id="JTAI01000028">
    <property type="protein sequence ID" value="PPS92862.1"/>
    <property type="molecule type" value="Genomic_DNA"/>
</dbReference>
<dbReference type="InterPro" id="IPR016195">
    <property type="entry name" value="Pol/histidinol_Pase-like"/>
</dbReference>
<dbReference type="InterPro" id="IPR002738">
    <property type="entry name" value="RNase_P_p30"/>
</dbReference>
<dbReference type="PANTHER" id="PTHR13031:SF0">
    <property type="entry name" value="RIBONUCLEASE P PROTEIN SUBUNIT P30"/>
    <property type="match status" value="1"/>
</dbReference>
<dbReference type="GO" id="GO:0008033">
    <property type="term" value="P:tRNA processing"/>
    <property type="evidence" value="ECO:0007669"/>
    <property type="project" value="UniProtKB-KW"/>
</dbReference>
<evidence type="ECO:0000313" key="6">
    <source>
        <dbReference type="Proteomes" id="UP001429100"/>
    </source>
</evidence>
<keyword evidence="6" id="KW-1185">Reference proteome</keyword>
<dbReference type="GO" id="GO:0005634">
    <property type="term" value="C:nucleus"/>
    <property type="evidence" value="ECO:0007669"/>
    <property type="project" value="UniProtKB-SubCell"/>
</dbReference>
<evidence type="ECO:0000313" key="4">
    <source>
        <dbReference type="EMBL" id="CUV05030.1"/>
    </source>
</evidence>
<dbReference type="GO" id="GO:0003723">
    <property type="term" value="F:RNA binding"/>
    <property type="evidence" value="ECO:0007669"/>
    <property type="project" value="TreeGrafter"/>
</dbReference>